<dbReference type="PANTHER" id="PTHR43448:SF2">
    <property type="entry name" value="PROTOHEME IX FARNESYLTRANSFERASE, MITOCHONDRIAL"/>
    <property type="match status" value="1"/>
</dbReference>
<dbReference type="Pfam" id="PF01040">
    <property type="entry name" value="UbiA"/>
    <property type="match status" value="1"/>
</dbReference>
<dbReference type="GO" id="GO:0006784">
    <property type="term" value="P:heme A biosynthetic process"/>
    <property type="evidence" value="ECO:0007669"/>
    <property type="project" value="TreeGrafter"/>
</dbReference>
<sequence length="287" mass="32428">MIKDFFIVTKFVLSFAVSLSALFAYIMAKGEIGLDMFLATFSVLLVAMGVSTLNQVQEYREDSKMERTKNRPIAAGRMSPRTGVIISVILILLSFAMIYSLLGLTGINFFAFAFLWYNLMYTPLKKRSALAVVPGAILGVIPPAIGWLVAGHTLFEIEFIALAVYYFIWQVPHFWLLVMLFHGDYKDGGYPTAMRLFGEGTLQRLTFVWLMLTIQAGVFLVYTFTVYSDITIAFAIGFGIWAFLTALQLLKKEFKLSDARAIFWKINASFLGIIILLSIDEYIKHHL</sequence>
<feature type="transmembrane region" description="Helical" evidence="7">
    <location>
        <begin position="162"/>
        <end position="181"/>
    </location>
</feature>
<dbReference type="Gene3D" id="1.10.357.140">
    <property type="entry name" value="UbiA prenyltransferase"/>
    <property type="match status" value="1"/>
</dbReference>
<feature type="transmembrane region" description="Helical" evidence="7">
    <location>
        <begin position="230"/>
        <end position="250"/>
    </location>
</feature>
<accession>A0A1W1C2B2</accession>
<dbReference type="InterPro" id="IPR044878">
    <property type="entry name" value="UbiA_sf"/>
</dbReference>
<evidence type="ECO:0000313" key="8">
    <source>
        <dbReference type="EMBL" id="SFV59875.1"/>
    </source>
</evidence>
<dbReference type="InterPro" id="IPR006369">
    <property type="entry name" value="Protohaem_IX_farnesylTrfase"/>
</dbReference>
<feature type="transmembrane region" description="Helical" evidence="7">
    <location>
        <begin position="98"/>
        <end position="117"/>
    </location>
</feature>
<feature type="transmembrane region" description="Helical" evidence="7">
    <location>
        <begin position="7"/>
        <end position="26"/>
    </location>
</feature>
<organism evidence="8">
    <name type="scientific">hydrothermal vent metagenome</name>
    <dbReference type="NCBI Taxonomy" id="652676"/>
    <lineage>
        <taxon>unclassified sequences</taxon>
        <taxon>metagenomes</taxon>
        <taxon>ecological metagenomes</taxon>
    </lineage>
</organism>
<evidence type="ECO:0000256" key="2">
    <source>
        <dbReference type="ARBA" id="ARBA00022679"/>
    </source>
</evidence>
<keyword evidence="4 7" id="KW-1133">Transmembrane helix</keyword>
<gene>
    <name evidence="8" type="ORF">MNB_SV-13-349</name>
</gene>
<evidence type="ECO:0000256" key="6">
    <source>
        <dbReference type="ARBA" id="ARBA00023136"/>
    </source>
</evidence>
<keyword evidence="5" id="KW-0350">Heme biosynthesis</keyword>
<keyword evidence="2 8" id="KW-0808">Transferase</keyword>
<evidence type="ECO:0000256" key="5">
    <source>
        <dbReference type="ARBA" id="ARBA00023133"/>
    </source>
</evidence>
<dbReference type="AlphaFoldDB" id="A0A1W1C2B2"/>
<comment type="subcellular location">
    <subcellularLocation>
        <location evidence="1">Membrane</location>
        <topology evidence="1">Multi-pass membrane protein</topology>
    </subcellularLocation>
</comment>
<dbReference type="PANTHER" id="PTHR43448">
    <property type="entry name" value="PROTOHEME IX FARNESYLTRANSFERASE, MITOCHONDRIAL"/>
    <property type="match status" value="1"/>
</dbReference>
<feature type="transmembrane region" description="Helical" evidence="7">
    <location>
        <begin position="129"/>
        <end position="150"/>
    </location>
</feature>
<proteinExistence type="predicted"/>
<evidence type="ECO:0000256" key="4">
    <source>
        <dbReference type="ARBA" id="ARBA00022989"/>
    </source>
</evidence>
<feature type="transmembrane region" description="Helical" evidence="7">
    <location>
        <begin position="202"/>
        <end position="224"/>
    </location>
</feature>
<dbReference type="GO" id="GO:0016020">
    <property type="term" value="C:membrane"/>
    <property type="evidence" value="ECO:0007669"/>
    <property type="project" value="UniProtKB-SubCell"/>
</dbReference>
<dbReference type="GO" id="GO:0008495">
    <property type="term" value="F:protoheme IX farnesyltransferase activity"/>
    <property type="evidence" value="ECO:0007669"/>
    <property type="project" value="InterPro"/>
</dbReference>
<feature type="transmembrane region" description="Helical" evidence="7">
    <location>
        <begin position="262"/>
        <end position="279"/>
    </location>
</feature>
<keyword evidence="3 7" id="KW-0812">Transmembrane</keyword>
<dbReference type="EMBL" id="FPHM01000059">
    <property type="protein sequence ID" value="SFV59875.1"/>
    <property type="molecule type" value="Genomic_DNA"/>
</dbReference>
<feature type="transmembrane region" description="Helical" evidence="7">
    <location>
        <begin position="32"/>
        <end position="53"/>
    </location>
</feature>
<reference evidence="8" key="1">
    <citation type="submission" date="2016-10" db="EMBL/GenBank/DDBJ databases">
        <authorList>
            <person name="de Groot N.N."/>
        </authorList>
    </citation>
    <scope>NUCLEOTIDE SEQUENCE</scope>
</reference>
<dbReference type="InterPro" id="IPR000537">
    <property type="entry name" value="UbiA_prenyltransferase"/>
</dbReference>
<dbReference type="GO" id="GO:0005739">
    <property type="term" value="C:mitochondrion"/>
    <property type="evidence" value="ECO:0007669"/>
    <property type="project" value="TreeGrafter"/>
</dbReference>
<dbReference type="EC" id="2.5.1.-" evidence="8"/>
<protein>
    <submittedName>
        <fullName evidence="8">Heme O synthase, protoheme IX farnesyltransferase COX10-CtaB</fullName>
        <ecNumber evidence="8">2.5.1.-</ecNumber>
    </submittedName>
</protein>
<evidence type="ECO:0000256" key="1">
    <source>
        <dbReference type="ARBA" id="ARBA00004141"/>
    </source>
</evidence>
<name>A0A1W1C2B2_9ZZZZ</name>
<keyword evidence="6 7" id="KW-0472">Membrane</keyword>
<evidence type="ECO:0000256" key="3">
    <source>
        <dbReference type="ARBA" id="ARBA00022692"/>
    </source>
</evidence>
<evidence type="ECO:0000256" key="7">
    <source>
        <dbReference type="SAM" id="Phobius"/>
    </source>
</evidence>
<dbReference type="CDD" id="cd13957">
    <property type="entry name" value="PT_UbiA_Cox10"/>
    <property type="match status" value="1"/>
</dbReference>